<dbReference type="EMBL" id="KL363190">
    <property type="protein sequence ID" value="KFD57068.1"/>
    <property type="molecule type" value="Genomic_DNA"/>
</dbReference>
<accession>A0A085MIM2</accession>
<gene>
    <name evidence="1" type="ORF">M513_01953</name>
    <name evidence="2" type="ORF">M514_01953</name>
</gene>
<dbReference type="Proteomes" id="UP000030758">
    <property type="component" value="Unassembled WGS sequence"/>
</dbReference>
<dbReference type="AlphaFoldDB" id="A0A085MIM2"/>
<protein>
    <submittedName>
        <fullName evidence="1">Uncharacterized protein</fullName>
    </submittedName>
</protein>
<name>A0A085MIM2_9BILA</name>
<sequence length="39" mass="4555">MPKGYGRLQSLRYYAYGGQREAAIKLRNRLGNVRLNWNA</sequence>
<evidence type="ECO:0000313" key="1">
    <source>
        <dbReference type="EMBL" id="KFD57068.1"/>
    </source>
</evidence>
<evidence type="ECO:0000313" key="2">
    <source>
        <dbReference type="EMBL" id="KFD69588.1"/>
    </source>
</evidence>
<evidence type="ECO:0000313" key="3">
    <source>
        <dbReference type="Proteomes" id="UP000030764"/>
    </source>
</evidence>
<keyword evidence="3" id="KW-1185">Reference proteome</keyword>
<dbReference type="EMBL" id="KL367494">
    <property type="protein sequence ID" value="KFD69588.1"/>
    <property type="molecule type" value="Genomic_DNA"/>
</dbReference>
<organism evidence="1 3">
    <name type="scientific">Trichuris suis</name>
    <name type="common">pig whipworm</name>
    <dbReference type="NCBI Taxonomy" id="68888"/>
    <lineage>
        <taxon>Eukaryota</taxon>
        <taxon>Metazoa</taxon>
        <taxon>Ecdysozoa</taxon>
        <taxon>Nematoda</taxon>
        <taxon>Enoplea</taxon>
        <taxon>Dorylaimia</taxon>
        <taxon>Trichinellida</taxon>
        <taxon>Trichuridae</taxon>
        <taxon>Trichuris</taxon>
    </lineage>
</organism>
<proteinExistence type="predicted"/>
<reference evidence="1 3" key="1">
    <citation type="journal article" date="2014" name="Nat. Genet.">
        <title>Genome and transcriptome of the porcine whipworm Trichuris suis.</title>
        <authorList>
            <person name="Jex A.R."/>
            <person name="Nejsum P."/>
            <person name="Schwarz E.M."/>
            <person name="Hu L."/>
            <person name="Young N.D."/>
            <person name="Hall R.S."/>
            <person name="Korhonen P.K."/>
            <person name="Liao S."/>
            <person name="Thamsborg S."/>
            <person name="Xia J."/>
            <person name="Xu P."/>
            <person name="Wang S."/>
            <person name="Scheerlinck J.P."/>
            <person name="Hofmann A."/>
            <person name="Sternberg P.W."/>
            <person name="Wang J."/>
            <person name="Gasser R.B."/>
        </authorList>
    </citation>
    <scope>NUCLEOTIDE SEQUENCE [LARGE SCALE GENOMIC DNA]</scope>
    <source>
        <strain evidence="2">DCEP-RM93F</strain>
        <strain evidence="1">DCEP-RM93M</strain>
    </source>
</reference>
<dbReference type="Proteomes" id="UP000030764">
    <property type="component" value="Unassembled WGS sequence"/>
</dbReference>